<feature type="transmembrane region" description="Helical" evidence="3">
    <location>
        <begin position="126"/>
        <end position="146"/>
    </location>
</feature>
<dbReference type="AlphaFoldDB" id="A0A0J0XNT5"/>
<dbReference type="PANTHER" id="PTHR43702:SF3">
    <property type="entry name" value="PROTEIN TSGA"/>
    <property type="match status" value="1"/>
</dbReference>
<dbReference type="EMBL" id="KQ087201">
    <property type="protein sequence ID" value="KLT42791.1"/>
    <property type="molecule type" value="Genomic_DNA"/>
</dbReference>
<dbReference type="OrthoDB" id="546893at2759"/>
<keyword evidence="5" id="KW-1185">Reference proteome</keyword>
<dbReference type="Proteomes" id="UP000053611">
    <property type="component" value="Unassembled WGS sequence"/>
</dbReference>
<feature type="transmembrane region" description="Helical" evidence="3">
    <location>
        <begin position="179"/>
        <end position="200"/>
    </location>
</feature>
<comment type="subcellular location">
    <subcellularLocation>
        <location evidence="1">Cell inner membrane</location>
        <topology evidence="1">Multi-pass membrane protein</topology>
    </subcellularLocation>
</comment>
<protein>
    <submittedName>
        <fullName evidence="4">MFS general substrate transporter</fullName>
    </submittedName>
</protein>
<proteinExistence type="predicted"/>
<keyword evidence="3" id="KW-0812">Transmembrane</keyword>
<keyword evidence="3" id="KW-1133">Transmembrane helix</keyword>
<evidence type="ECO:0000256" key="1">
    <source>
        <dbReference type="ARBA" id="ARBA00004429"/>
    </source>
</evidence>
<gene>
    <name evidence="4" type="ORF">CC85DRAFT_285133</name>
</gene>
<feature type="transmembrane region" description="Helical" evidence="3">
    <location>
        <begin position="29"/>
        <end position="47"/>
    </location>
</feature>
<dbReference type="SUPFAM" id="SSF103473">
    <property type="entry name" value="MFS general substrate transporter"/>
    <property type="match status" value="1"/>
</dbReference>
<keyword evidence="3" id="KW-0472">Membrane</keyword>
<dbReference type="Gene3D" id="1.20.1250.20">
    <property type="entry name" value="MFS general substrate transporter like domains"/>
    <property type="match status" value="2"/>
</dbReference>
<sequence length="424" mass="46264">MLQFAYFVSYLVVAPPMGLFMRRYGYKTGIHVGLGIFATGAVLFWPSAKYRQYGMFVAFTFVAGSGLATLEVAANTVVTLLGPPRYAALRLTLAQGFNGIATVVGPLIASHAFFKGKNATELGTVQYVYLAMACFATLLNFSLVFIKLPEVRQAVSNEDLEKLKRGGWKGFFKKHHTTWGIFAEFCYVGGQVAVASMAIFYFIHQPGLSKPISASTASNLFAACQATFTVGRFIAVVYLRWIDPAFSLFVHGVMLVLFSILTSVIPGAGGIACLFVVFLFESHCYPVIFALASSNLGPYAVIGGALTAAGVSGGAWYPSAQAALADRATTHISYLVPMTGFVPLMIYGAVMWVHRCNQHGKYSIWVKDLEGADAVHIESDLRRHSLAPQMSADLHSYHKDEHEFYEHAGVETRTTEGHRAVERT</sequence>
<evidence type="ECO:0000256" key="2">
    <source>
        <dbReference type="ARBA" id="ARBA00022475"/>
    </source>
</evidence>
<dbReference type="InterPro" id="IPR011701">
    <property type="entry name" value="MFS"/>
</dbReference>
<dbReference type="STRING" id="879819.A0A0J0XNT5"/>
<dbReference type="PANTHER" id="PTHR43702">
    <property type="entry name" value="L-FUCOSE-PROTON SYMPORTER"/>
    <property type="match status" value="1"/>
</dbReference>
<organism evidence="4 5">
    <name type="scientific">Cutaneotrichosporon oleaginosum</name>
    <dbReference type="NCBI Taxonomy" id="879819"/>
    <lineage>
        <taxon>Eukaryota</taxon>
        <taxon>Fungi</taxon>
        <taxon>Dikarya</taxon>
        <taxon>Basidiomycota</taxon>
        <taxon>Agaricomycotina</taxon>
        <taxon>Tremellomycetes</taxon>
        <taxon>Trichosporonales</taxon>
        <taxon>Trichosporonaceae</taxon>
        <taxon>Cutaneotrichosporon</taxon>
    </lineage>
</organism>
<dbReference type="GO" id="GO:0022857">
    <property type="term" value="F:transmembrane transporter activity"/>
    <property type="evidence" value="ECO:0007669"/>
    <property type="project" value="InterPro"/>
</dbReference>
<reference evidence="4 5" key="1">
    <citation type="submission" date="2015-03" db="EMBL/GenBank/DDBJ databases">
        <title>Genomics and transcriptomics of the oil-accumulating basidiomycete yeast T. oleaginosus allow insights into substrate utilization and the diverse evolutionary trajectories of mating systems in fungi.</title>
        <authorList>
            <consortium name="DOE Joint Genome Institute"/>
            <person name="Kourist R."/>
            <person name="Kracht O."/>
            <person name="Bracharz F."/>
            <person name="Lipzen A."/>
            <person name="Nolan M."/>
            <person name="Ohm R."/>
            <person name="Grigoriev I."/>
            <person name="Sun S."/>
            <person name="Heitman J."/>
            <person name="Bruck T."/>
            <person name="Nowrousian M."/>
        </authorList>
    </citation>
    <scope>NUCLEOTIDE SEQUENCE [LARGE SCALE GENOMIC DNA]</scope>
    <source>
        <strain evidence="4 5">IBC0246</strain>
    </source>
</reference>
<dbReference type="GO" id="GO:0005886">
    <property type="term" value="C:plasma membrane"/>
    <property type="evidence" value="ECO:0007669"/>
    <property type="project" value="UniProtKB-SubCell"/>
</dbReference>
<accession>A0A0J0XNT5</accession>
<feature type="transmembrane region" description="Helical" evidence="3">
    <location>
        <begin position="332"/>
        <end position="353"/>
    </location>
</feature>
<feature type="transmembrane region" description="Helical" evidence="3">
    <location>
        <begin position="253"/>
        <end position="279"/>
    </location>
</feature>
<feature type="transmembrane region" description="Helical" evidence="3">
    <location>
        <begin position="93"/>
        <end position="114"/>
    </location>
</feature>
<evidence type="ECO:0000313" key="5">
    <source>
        <dbReference type="Proteomes" id="UP000053611"/>
    </source>
</evidence>
<feature type="transmembrane region" description="Helical" evidence="3">
    <location>
        <begin position="220"/>
        <end position="241"/>
    </location>
</feature>
<evidence type="ECO:0000313" key="4">
    <source>
        <dbReference type="EMBL" id="KLT42791.1"/>
    </source>
</evidence>
<keyword evidence="2" id="KW-1003">Cell membrane</keyword>
<dbReference type="InterPro" id="IPR050375">
    <property type="entry name" value="MFS_TsgA-like"/>
</dbReference>
<dbReference type="InterPro" id="IPR036259">
    <property type="entry name" value="MFS_trans_sf"/>
</dbReference>
<evidence type="ECO:0000256" key="3">
    <source>
        <dbReference type="SAM" id="Phobius"/>
    </source>
</evidence>
<feature type="transmembrane region" description="Helical" evidence="3">
    <location>
        <begin position="53"/>
        <end position="81"/>
    </location>
</feature>
<dbReference type="Pfam" id="PF07690">
    <property type="entry name" value="MFS_1"/>
    <property type="match status" value="1"/>
</dbReference>
<name>A0A0J0XNT5_9TREE</name>